<dbReference type="InterPro" id="IPR036457">
    <property type="entry name" value="PPM-type-like_dom_sf"/>
</dbReference>
<evidence type="ECO:0000313" key="3">
    <source>
        <dbReference type="Proteomes" id="UP001592528"/>
    </source>
</evidence>
<evidence type="ECO:0000313" key="2">
    <source>
        <dbReference type="EMBL" id="MFC1406602.1"/>
    </source>
</evidence>
<protein>
    <submittedName>
        <fullName evidence="2">Protein phosphatase 2C domain-containing protein</fullName>
    </submittedName>
</protein>
<dbReference type="Pfam" id="PF13672">
    <property type="entry name" value="PP2C_2"/>
    <property type="match status" value="1"/>
</dbReference>
<dbReference type="InterPro" id="IPR001932">
    <property type="entry name" value="PPM-type_phosphatase-like_dom"/>
</dbReference>
<dbReference type="Proteomes" id="UP001592528">
    <property type="component" value="Unassembled WGS sequence"/>
</dbReference>
<keyword evidence="3" id="KW-1185">Reference proteome</keyword>
<dbReference type="SUPFAM" id="SSF81606">
    <property type="entry name" value="PP2C-like"/>
    <property type="match status" value="1"/>
</dbReference>
<dbReference type="EMBL" id="JBHEZZ010000031">
    <property type="protein sequence ID" value="MFC1406602.1"/>
    <property type="molecule type" value="Genomic_DNA"/>
</dbReference>
<name>A0ABV6UYR7_9ACTN</name>
<feature type="domain" description="PPM-type phosphatase" evidence="1">
    <location>
        <begin position="25"/>
        <end position="195"/>
    </location>
</feature>
<comment type="caution">
    <text evidence="2">The sequence shown here is derived from an EMBL/GenBank/DDBJ whole genome shotgun (WGS) entry which is preliminary data.</text>
</comment>
<accession>A0ABV6UYR7</accession>
<organism evidence="2 3">
    <name type="scientific">Streptacidiphilus cavernicola</name>
    <dbReference type="NCBI Taxonomy" id="3342716"/>
    <lineage>
        <taxon>Bacteria</taxon>
        <taxon>Bacillati</taxon>
        <taxon>Actinomycetota</taxon>
        <taxon>Actinomycetes</taxon>
        <taxon>Kitasatosporales</taxon>
        <taxon>Streptomycetaceae</taxon>
        <taxon>Streptacidiphilus</taxon>
    </lineage>
</organism>
<gene>
    <name evidence="2" type="ORF">ACEZDJ_35455</name>
</gene>
<dbReference type="Gene3D" id="3.60.40.10">
    <property type="entry name" value="PPM-type phosphatase domain"/>
    <property type="match status" value="1"/>
</dbReference>
<reference evidence="2 3" key="1">
    <citation type="submission" date="2024-09" db="EMBL/GenBank/DDBJ databases">
        <authorList>
            <person name="Lee S.D."/>
        </authorList>
    </citation>
    <scope>NUCLEOTIDE SEQUENCE [LARGE SCALE GENOMIC DNA]</scope>
    <source>
        <strain evidence="2 3">N1-5</strain>
    </source>
</reference>
<evidence type="ECO:0000259" key="1">
    <source>
        <dbReference type="Pfam" id="PF13672"/>
    </source>
</evidence>
<proteinExistence type="predicted"/>
<sequence>MQISHTSEASPDAAANEDFVIASERFAVVLDGATDSGLPNGCVHGVAWLAQRLGTQLAAVLVTDPESDLRGVLRRAILDTRALHADCDLSNPNSPSATVAIVRERGGMLDCLVLADAAVLVERRDGEVVELTDDRVDHLPAYDRESVSRLRNTEGGFWVAGAEPAAAEQALTMSLPLAGISRFLLVSDGVSRLVERFGWGRRDLLDLVEKQGPAAAVRAVREAERAMPEGGFRGKRHDDATAAFGTTWTRPFAA</sequence>
<dbReference type="RefSeq" id="WP_030263925.1">
    <property type="nucleotide sequence ID" value="NZ_JBHEZZ010000031.1"/>
</dbReference>